<feature type="region of interest" description="Disordered" evidence="1">
    <location>
        <begin position="37"/>
        <end position="71"/>
    </location>
</feature>
<dbReference type="GeneID" id="57974077"/>
<dbReference type="AlphaFoldDB" id="A0A0H3B6C2"/>
<dbReference type="PATRIC" id="fig|502800.11.peg.4278"/>
<name>A0A0H3B6C2_YERPY</name>
<evidence type="ECO:0000313" key="2">
    <source>
        <dbReference type="EMBL" id="ACA69801.1"/>
    </source>
</evidence>
<proteinExistence type="predicted"/>
<evidence type="ECO:0000256" key="1">
    <source>
        <dbReference type="SAM" id="MobiDB-lite"/>
    </source>
</evidence>
<dbReference type="RefSeq" id="WP_002210452.1">
    <property type="nucleotide sequence ID" value="NZ_CP009792.1"/>
</dbReference>
<gene>
    <name evidence="2" type="ordered locus">YPK_3534</name>
</gene>
<organism evidence="2">
    <name type="scientific">Yersinia pseudotuberculosis serotype O:3 (strain YPIII)</name>
    <dbReference type="NCBI Taxonomy" id="502800"/>
    <lineage>
        <taxon>Bacteria</taxon>
        <taxon>Pseudomonadati</taxon>
        <taxon>Pseudomonadota</taxon>
        <taxon>Gammaproteobacteria</taxon>
        <taxon>Enterobacterales</taxon>
        <taxon>Yersiniaceae</taxon>
        <taxon>Yersinia</taxon>
    </lineage>
</organism>
<feature type="compositionally biased region" description="Basic and acidic residues" evidence="1">
    <location>
        <begin position="60"/>
        <end position="71"/>
    </location>
</feature>
<reference evidence="2" key="1">
    <citation type="submission" date="2008-02" db="EMBL/GenBank/DDBJ databases">
        <title>Complete sequence of Yersinia pseudotuberculosis YPIII.</title>
        <authorList>
            <consortium name="US DOE Joint Genome Institute"/>
            <person name="Challacombe J.F."/>
            <person name="Bruce D."/>
            <person name="Detter J.C."/>
            <person name="Green L."/>
            <person name="Land M."/>
            <person name="Munk C."/>
            <person name="Lindler L.E."/>
            <person name="Nikolich M.P."/>
            <person name="Brettin T."/>
        </authorList>
    </citation>
    <scope>NUCLEOTIDE SEQUENCE</scope>
    <source>
        <strain evidence="2">YPIII</strain>
    </source>
</reference>
<sequence>MDQFILYISTLPLSLSLTHKKIESNRQNNQHSCWVGRQAAAEKHGKHNNPDNGNYAKQLKNHERLVQDNTL</sequence>
<protein>
    <submittedName>
        <fullName evidence="2">Uncharacterized protein</fullName>
    </submittedName>
</protein>
<accession>A0A0H3B6C2</accession>
<dbReference type="KEGG" id="ypy:YPK_3534"/>
<dbReference type="EMBL" id="CP000950">
    <property type="protein sequence ID" value="ACA69801.1"/>
    <property type="molecule type" value="Genomic_DNA"/>
</dbReference>